<evidence type="ECO:0000313" key="2">
    <source>
        <dbReference type="EMBL" id="OWM87974.1"/>
    </source>
</evidence>
<sequence>MMNLASIRGKEGQLQKERKKGRKTTTSTTFPSCDNFLVLHFPSNFTFLHSLLIHNLAENTKEGGQEFGQILLGKRKRKLIKIFPVFVQLSDKKPFFPLLPETLIDSQIHSTSLNIGRTEGEEEEKRGIGPRKELQKREQRKTVIVGKTPFFGDRPSIFTQAPKKLHTPPTFDLPSPLVVLVFPFEVSFPSFQHCPDSGVPRVFPIPRCFLHPDLS</sequence>
<organism evidence="2 3">
    <name type="scientific">Punica granatum</name>
    <name type="common">Pomegranate</name>
    <dbReference type="NCBI Taxonomy" id="22663"/>
    <lineage>
        <taxon>Eukaryota</taxon>
        <taxon>Viridiplantae</taxon>
        <taxon>Streptophyta</taxon>
        <taxon>Embryophyta</taxon>
        <taxon>Tracheophyta</taxon>
        <taxon>Spermatophyta</taxon>
        <taxon>Magnoliopsida</taxon>
        <taxon>eudicotyledons</taxon>
        <taxon>Gunneridae</taxon>
        <taxon>Pentapetalae</taxon>
        <taxon>rosids</taxon>
        <taxon>malvids</taxon>
        <taxon>Myrtales</taxon>
        <taxon>Lythraceae</taxon>
        <taxon>Punica</taxon>
    </lineage>
</organism>
<evidence type="ECO:0000256" key="1">
    <source>
        <dbReference type="SAM" id="MobiDB-lite"/>
    </source>
</evidence>
<evidence type="ECO:0000313" key="3">
    <source>
        <dbReference type="Proteomes" id="UP000197138"/>
    </source>
</evidence>
<comment type="caution">
    <text evidence="2">The sequence shown here is derived from an EMBL/GenBank/DDBJ whole genome shotgun (WGS) entry which is preliminary data.</text>
</comment>
<feature type="compositionally biased region" description="Basic and acidic residues" evidence="1">
    <location>
        <begin position="123"/>
        <end position="138"/>
    </location>
</feature>
<accession>A0A218XSR1</accession>
<proteinExistence type="predicted"/>
<dbReference type="EMBL" id="MTKT01000801">
    <property type="protein sequence ID" value="OWM87974.1"/>
    <property type="molecule type" value="Genomic_DNA"/>
</dbReference>
<reference evidence="3" key="1">
    <citation type="journal article" date="2017" name="Plant J.">
        <title>The pomegranate (Punica granatum L.) genome and the genomics of punicalagin biosynthesis.</title>
        <authorList>
            <person name="Qin G."/>
            <person name="Xu C."/>
            <person name="Ming R."/>
            <person name="Tang H."/>
            <person name="Guyot R."/>
            <person name="Kramer E.M."/>
            <person name="Hu Y."/>
            <person name="Yi X."/>
            <person name="Qi Y."/>
            <person name="Xu X."/>
            <person name="Gao Z."/>
            <person name="Pan H."/>
            <person name="Jian J."/>
            <person name="Tian Y."/>
            <person name="Yue Z."/>
            <person name="Xu Y."/>
        </authorList>
    </citation>
    <scope>NUCLEOTIDE SEQUENCE [LARGE SCALE GENOMIC DNA]</scope>
    <source>
        <strain evidence="3">cv. Dabenzi</strain>
    </source>
</reference>
<dbReference type="Proteomes" id="UP000197138">
    <property type="component" value="Unassembled WGS sequence"/>
</dbReference>
<name>A0A218XSR1_PUNGR</name>
<protein>
    <submittedName>
        <fullName evidence="2">Uncharacterized protein</fullName>
    </submittedName>
</protein>
<feature type="region of interest" description="Disordered" evidence="1">
    <location>
        <begin position="1"/>
        <end position="26"/>
    </location>
</feature>
<dbReference type="AlphaFoldDB" id="A0A218XSR1"/>
<gene>
    <name evidence="2" type="ORF">CDL15_Pgr000391</name>
</gene>
<feature type="region of interest" description="Disordered" evidence="1">
    <location>
        <begin position="116"/>
        <end position="138"/>
    </location>
</feature>